<reference evidence="2 3" key="1">
    <citation type="submission" date="2018-05" db="EMBL/GenBank/DDBJ databases">
        <title>Polaribacter aquimarinus sp. nov., isolated from sediment in a sediment of sea.</title>
        <authorList>
            <person name="Lu D."/>
        </authorList>
    </citation>
    <scope>NUCLEOTIDE SEQUENCE [LARGE SCALE GENOMIC DNA]</scope>
    <source>
        <strain evidence="2 3">ZY113</strain>
    </source>
</reference>
<gene>
    <name evidence="2" type="ORF">DIS07_14245</name>
</gene>
<protein>
    <recommendedName>
        <fullName evidence="4">Toxin-antitoxin system YwqK family antitoxin</fullName>
    </recommendedName>
</protein>
<dbReference type="SUPFAM" id="SSF82185">
    <property type="entry name" value="Histone H3 K4-specific methyltransferase SET7/9 N-terminal domain"/>
    <property type="match status" value="1"/>
</dbReference>
<dbReference type="Pfam" id="PF07661">
    <property type="entry name" value="MORN_2"/>
    <property type="match status" value="2"/>
</dbReference>
<feature type="chain" id="PRO_5015458587" description="Toxin-antitoxin system YwqK family antitoxin" evidence="1">
    <location>
        <begin position="21"/>
        <end position="130"/>
    </location>
</feature>
<accession>A0A2U2J706</accession>
<proteinExistence type="predicted"/>
<name>A0A2U2J706_9FLAO</name>
<evidence type="ECO:0000313" key="3">
    <source>
        <dbReference type="Proteomes" id="UP000245670"/>
    </source>
</evidence>
<evidence type="ECO:0000256" key="1">
    <source>
        <dbReference type="SAM" id="SignalP"/>
    </source>
</evidence>
<dbReference type="Proteomes" id="UP000245670">
    <property type="component" value="Unassembled WGS sequence"/>
</dbReference>
<dbReference type="InterPro" id="IPR011652">
    <property type="entry name" value="MORN_2"/>
</dbReference>
<dbReference type="Gene3D" id="3.90.930.1">
    <property type="match status" value="1"/>
</dbReference>
<dbReference type="AlphaFoldDB" id="A0A2U2J706"/>
<dbReference type="EMBL" id="QFFG01000007">
    <property type="protein sequence ID" value="PWG04123.1"/>
    <property type="molecule type" value="Genomic_DNA"/>
</dbReference>
<comment type="caution">
    <text evidence="2">The sequence shown here is derived from an EMBL/GenBank/DDBJ whole genome shotgun (WGS) entry which is preliminary data.</text>
</comment>
<evidence type="ECO:0000313" key="2">
    <source>
        <dbReference type="EMBL" id="PWG04123.1"/>
    </source>
</evidence>
<evidence type="ECO:0008006" key="4">
    <source>
        <dbReference type="Google" id="ProtNLM"/>
    </source>
</evidence>
<dbReference type="RefSeq" id="WP_109405940.1">
    <property type="nucleotide sequence ID" value="NZ_QFFG01000007.1"/>
</dbReference>
<organism evidence="2 3">
    <name type="scientific">Polaribacter aquimarinus</name>
    <dbReference type="NCBI Taxonomy" id="2100726"/>
    <lineage>
        <taxon>Bacteria</taxon>
        <taxon>Pseudomonadati</taxon>
        <taxon>Bacteroidota</taxon>
        <taxon>Flavobacteriia</taxon>
        <taxon>Flavobacteriales</taxon>
        <taxon>Flavobacteriaceae</taxon>
    </lineage>
</organism>
<dbReference type="OrthoDB" id="7342920at2"/>
<sequence length="130" mass="15385">MKIKLVFFLCIVGLSLKMNAQEKIWLDGNLKETNQSRSVFYKIEKLAGKKSIIYFKNGNIFRKYFSVNKRKKGKFEEYYSTGELKTVGTFENDLEEGIWKTYYKSGKIKERGKYKNGEKVGVWKTFYKNL</sequence>
<feature type="signal peptide" evidence="1">
    <location>
        <begin position="1"/>
        <end position="20"/>
    </location>
</feature>
<keyword evidence="3" id="KW-1185">Reference proteome</keyword>
<keyword evidence="1" id="KW-0732">Signal</keyword>